<name>A0AAN7R4X6_TRANT</name>
<dbReference type="Proteomes" id="UP001346149">
    <property type="component" value="Unassembled WGS sequence"/>
</dbReference>
<accession>A0AAN7R4X6</accession>
<dbReference type="EMBL" id="JAXQNO010000008">
    <property type="protein sequence ID" value="KAK4792439.1"/>
    <property type="molecule type" value="Genomic_DNA"/>
</dbReference>
<reference evidence="2 3" key="1">
    <citation type="journal article" date="2023" name="Hortic Res">
        <title>Pangenome of water caltrop reveals structural variations and asymmetric subgenome divergence after allopolyploidization.</title>
        <authorList>
            <person name="Zhang X."/>
            <person name="Chen Y."/>
            <person name="Wang L."/>
            <person name="Yuan Y."/>
            <person name="Fang M."/>
            <person name="Shi L."/>
            <person name="Lu R."/>
            <person name="Comes H.P."/>
            <person name="Ma Y."/>
            <person name="Chen Y."/>
            <person name="Huang G."/>
            <person name="Zhou Y."/>
            <person name="Zheng Z."/>
            <person name="Qiu Y."/>
        </authorList>
    </citation>
    <scope>NUCLEOTIDE SEQUENCE [LARGE SCALE GENOMIC DNA]</scope>
    <source>
        <strain evidence="2">F231</strain>
    </source>
</reference>
<feature type="region of interest" description="Disordered" evidence="1">
    <location>
        <begin position="1"/>
        <end position="20"/>
    </location>
</feature>
<evidence type="ECO:0000313" key="2">
    <source>
        <dbReference type="EMBL" id="KAK4792439.1"/>
    </source>
</evidence>
<evidence type="ECO:0000313" key="3">
    <source>
        <dbReference type="Proteomes" id="UP001346149"/>
    </source>
</evidence>
<evidence type="ECO:0000256" key="1">
    <source>
        <dbReference type="SAM" id="MobiDB-lite"/>
    </source>
</evidence>
<keyword evidence="3" id="KW-1185">Reference proteome</keyword>
<sequence>MEVRMLGKLGKSKAELSAQRGLEGSRRQWRHLDHAACTEDLMWSSEPYHCSRAPYDLHRLISLLTSPELKSGEFVQHQKMC</sequence>
<dbReference type="AlphaFoldDB" id="A0AAN7R4X6"/>
<proteinExistence type="predicted"/>
<comment type="caution">
    <text evidence="2">The sequence shown here is derived from an EMBL/GenBank/DDBJ whole genome shotgun (WGS) entry which is preliminary data.</text>
</comment>
<gene>
    <name evidence="2" type="ORF">SAY86_022874</name>
</gene>
<protein>
    <submittedName>
        <fullName evidence="2">Uncharacterized protein</fullName>
    </submittedName>
</protein>
<organism evidence="2 3">
    <name type="scientific">Trapa natans</name>
    <name type="common">Water chestnut</name>
    <dbReference type="NCBI Taxonomy" id="22666"/>
    <lineage>
        <taxon>Eukaryota</taxon>
        <taxon>Viridiplantae</taxon>
        <taxon>Streptophyta</taxon>
        <taxon>Embryophyta</taxon>
        <taxon>Tracheophyta</taxon>
        <taxon>Spermatophyta</taxon>
        <taxon>Magnoliopsida</taxon>
        <taxon>eudicotyledons</taxon>
        <taxon>Gunneridae</taxon>
        <taxon>Pentapetalae</taxon>
        <taxon>rosids</taxon>
        <taxon>malvids</taxon>
        <taxon>Myrtales</taxon>
        <taxon>Lythraceae</taxon>
        <taxon>Trapa</taxon>
    </lineage>
</organism>